<keyword evidence="3" id="KW-0274">FAD</keyword>
<dbReference type="PRINTS" id="PR00368">
    <property type="entry name" value="FADPNR"/>
</dbReference>
<accession>A0A167GI21</accession>
<keyword evidence="6" id="KW-1185">Reference proteome</keyword>
<dbReference type="PANTHER" id="PTHR42877">
    <property type="entry name" value="L-ORNITHINE N(5)-MONOOXYGENASE-RELATED"/>
    <property type="match status" value="1"/>
</dbReference>
<dbReference type="AlphaFoldDB" id="A0A167GI21"/>
<comment type="similarity">
    <text evidence="1">Belongs to the FAD-binding monooxygenase family.</text>
</comment>
<gene>
    <name evidence="5" type="ORF">CALVIDRAFT_542532</name>
</gene>
<dbReference type="EMBL" id="KV417338">
    <property type="protein sequence ID" value="KZO90578.1"/>
    <property type="molecule type" value="Genomic_DNA"/>
</dbReference>
<dbReference type="SUPFAM" id="SSF51905">
    <property type="entry name" value="FAD/NAD(P)-binding domain"/>
    <property type="match status" value="3"/>
</dbReference>
<keyword evidence="2" id="KW-0285">Flavoprotein</keyword>
<dbReference type="PANTHER" id="PTHR42877:SF7">
    <property type="entry name" value="FLAVIN-BINDING MONOOXYGENASE-RELATED"/>
    <property type="match status" value="1"/>
</dbReference>
<dbReference type="Gene3D" id="3.50.50.60">
    <property type="entry name" value="FAD/NAD(P)-binding domain"/>
    <property type="match status" value="2"/>
</dbReference>
<evidence type="ECO:0000313" key="6">
    <source>
        <dbReference type="Proteomes" id="UP000076738"/>
    </source>
</evidence>
<dbReference type="GO" id="GO:0050661">
    <property type="term" value="F:NADP binding"/>
    <property type="evidence" value="ECO:0007669"/>
    <property type="project" value="InterPro"/>
</dbReference>
<dbReference type="Pfam" id="PF00743">
    <property type="entry name" value="FMO-like"/>
    <property type="match status" value="1"/>
</dbReference>
<organism evidence="5 6">
    <name type="scientific">Calocera viscosa (strain TUFC12733)</name>
    <dbReference type="NCBI Taxonomy" id="1330018"/>
    <lineage>
        <taxon>Eukaryota</taxon>
        <taxon>Fungi</taxon>
        <taxon>Dikarya</taxon>
        <taxon>Basidiomycota</taxon>
        <taxon>Agaricomycotina</taxon>
        <taxon>Dacrymycetes</taxon>
        <taxon>Dacrymycetales</taxon>
        <taxon>Dacrymycetaceae</taxon>
        <taxon>Calocera</taxon>
    </lineage>
</organism>
<evidence type="ECO:0000313" key="5">
    <source>
        <dbReference type="EMBL" id="KZO90578.1"/>
    </source>
</evidence>
<evidence type="ECO:0000256" key="1">
    <source>
        <dbReference type="ARBA" id="ARBA00010139"/>
    </source>
</evidence>
<dbReference type="InterPro" id="IPR020946">
    <property type="entry name" value="Flavin_mOase-like"/>
</dbReference>
<dbReference type="GO" id="GO:0050660">
    <property type="term" value="F:flavin adenine dinucleotide binding"/>
    <property type="evidence" value="ECO:0007669"/>
    <property type="project" value="InterPro"/>
</dbReference>
<dbReference type="OrthoDB" id="74360at2759"/>
<sequence length="589" mass="66417">MSSSWAQPPHDPHHPPDYGHESYLYKVPPKVPIVERPIDDYRKIRVVVIGAGFSGLTAAIRLPQRIPNVEFVVYDKNPSVGGTWLENHYPGLACDIPSHTYQLTFEPNPNWSAFYAPGPEIRAYLEGVAKKYKLEPHIKFNHKVTRAEWNQETGKWKVTGEVVDSDEKWEDTADAVISGMGFLNKWKYPNIPGLKEFKGKMCHTGHWTLEPAGEAWKGRRVAVVGVGSSAIQVVPALQPWAEHVDNFVRGKTWIAAPIAAPVLGTLTSSATGNYYFTAEERAEFAKDQEKYYGFRLKLEDELNAVHGATIRNSEMQNGARAAFKEMMQRKLAKKPEIAEHLIPTFPVACRRLTPGPGYLESLVEDNVGFVTSEIKRITETGIETVDGQHHEYDVIVMATGFDTTHVPAFPIIANGENVQDTWREKPITYLSVCSSNVPNWFNSLGPNSAVGSGSLLVLLEKELEYAFKAIGKIQREGIKSMVPKPQAVEAWTNYMDAYFPRTVYSEKCRSWYKGGKEEGRVTGLWPGSCLHAVFALENPRWEDFDYEFLPDHKSALSWLGNGWTTMEYEEKVGHRAFYLEHIDYPPVPE</sequence>
<dbReference type="STRING" id="1330018.A0A167GI21"/>
<evidence type="ECO:0000256" key="2">
    <source>
        <dbReference type="ARBA" id="ARBA00022630"/>
    </source>
</evidence>
<dbReference type="GO" id="GO:0004499">
    <property type="term" value="F:N,N-dimethylaniline monooxygenase activity"/>
    <property type="evidence" value="ECO:0007669"/>
    <property type="project" value="InterPro"/>
</dbReference>
<keyword evidence="4" id="KW-0560">Oxidoreductase</keyword>
<dbReference type="Proteomes" id="UP000076738">
    <property type="component" value="Unassembled WGS sequence"/>
</dbReference>
<reference evidence="5 6" key="1">
    <citation type="journal article" date="2016" name="Mol. Biol. Evol.">
        <title>Comparative Genomics of Early-Diverging Mushroom-Forming Fungi Provides Insights into the Origins of Lignocellulose Decay Capabilities.</title>
        <authorList>
            <person name="Nagy L.G."/>
            <person name="Riley R."/>
            <person name="Tritt A."/>
            <person name="Adam C."/>
            <person name="Daum C."/>
            <person name="Floudas D."/>
            <person name="Sun H."/>
            <person name="Yadav J.S."/>
            <person name="Pangilinan J."/>
            <person name="Larsson K.H."/>
            <person name="Matsuura K."/>
            <person name="Barry K."/>
            <person name="Labutti K."/>
            <person name="Kuo R."/>
            <person name="Ohm R.A."/>
            <person name="Bhattacharya S.S."/>
            <person name="Shirouzu T."/>
            <person name="Yoshinaga Y."/>
            <person name="Martin F.M."/>
            <person name="Grigoriev I.V."/>
            <person name="Hibbett D.S."/>
        </authorList>
    </citation>
    <scope>NUCLEOTIDE SEQUENCE [LARGE SCALE GENOMIC DNA]</scope>
    <source>
        <strain evidence="5 6">TUFC12733</strain>
    </source>
</reference>
<dbReference type="InterPro" id="IPR036188">
    <property type="entry name" value="FAD/NAD-bd_sf"/>
</dbReference>
<proteinExistence type="inferred from homology"/>
<name>A0A167GI21_CALVF</name>
<evidence type="ECO:0000256" key="4">
    <source>
        <dbReference type="ARBA" id="ARBA00023002"/>
    </source>
</evidence>
<evidence type="ECO:0000256" key="3">
    <source>
        <dbReference type="ARBA" id="ARBA00022827"/>
    </source>
</evidence>
<dbReference type="InterPro" id="IPR051209">
    <property type="entry name" value="FAD-bind_Monooxygenase_sf"/>
</dbReference>
<protein>
    <submittedName>
        <fullName evidence="5">FAD/NAD(P)-binding domain-containing protein</fullName>
    </submittedName>
</protein>